<protein>
    <submittedName>
        <fullName evidence="4">Ribosomal protein S18 acetylase RimI-like enzyme</fullName>
    </submittedName>
</protein>
<dbReference type="PANTHER" id="PTHR43877:SF2">
    <property type="entry name" value="AMINOALKYLPHOSPHONATE N-ACETYLTRANSFERASE-RELATED"/>
    <property type="match status" value="1"/>
</dbReference>
<comment type="caution">
    <text evidence="4">The sequence shown here is derived from an EMBL/GenBank/DDBJ whole genome shotgun (WGS) entry which is preliminary data.</text>
</comment>
<evidence type="ECO:0000259" key="3">
    <source>
        <dbReference type="PROSITE" id="PS51186"/>
    </source>
</evidence>
<evidence type="ECO:0000256" key="1">
    <source>
        <dbReference type="ARBA" id="ARBA00022679"/>
    </source>
</evidence>
<dbReference type="PROSITE" id="PS51186">
    <property type="entry name" value="GNAT"/>
    <property type="match status" value="1"/>
</dbReference>
<dbReference type="EMBL" id="JBEPSD010000003">
    <property type="protein sequence ID" value="MET4570663.1"/>
    <property type="molecule type" value="Genomic_DNA"/>
</dbReference>
<proteinExistence type="predicted"/>
<name>A0ABV2Q1H0_9GAMM</name>
<dbReference type="RefSeq" id="WP_354552049.1">
    <property type="nucleotide sequence ID" value="NZ_JBEPSD010000003.1"/>
</dbReference>
<sequence length="158" mass="18052">MTDMSLLIRLAEEDDDDFILDQVPRFVDFTLPPWRRRHECIEGIRNDLLRHLEDQPANSYLFVAEDEDGERAGFIHLQRTADFFTGRSNCHISDIAVAPQHEGRGVGKALLAHAETWAREHQCQLVTLAVFPGNERARALYEASGYTPDLLRLAKPVR</sequence>
<accession>A0ABV2Q1H0</accession>
<gene>
    <name evidence="4" type="ORF">ABIE04_003042</name>
</gene>
<dbReference type="CDD" id="cd04301">
    <property type="entry name" value="NAT_SF"/>
    <property type="match status" value="1"/>
</dbReference>
<evidence type="ECO:0000313" key="5">
    <source>
        <dbReference type="Proteomes" id="UP001549251"/>
    </source>
</evidence>
<dbReference type="Gene3D" id="3.40.630.30">
    <property type="match status" value="1"/>
</dbReference>
<organism evidence="4 5">
    <name type="scientific">Rhodanobacter soli</name>
    <dbReference type="NCBI Taxonomy" id="590609"/>
    <lineage>
        <taxon>Bacteria</taxon>
        <taxon>Pseudomonadati</taxon>
        <taxon>Pseudomonadota</taxon>
        <taxon>Gammaproteobacteria</taxon>
        <taxon>Lysobacterales</taxon>
        <taxon>Rhodanobacteraceae</taxon>
        <taxon>Rhodanobacter</taxon>
    </lineage>
</organism>
<keyword evidence="2" id="KW-0012">Acyltransferase</keyword>
<dbReference type="Proteomes" id="UP001549251">
    <property type="component" value="Unassembled WGS sequence"/>
</dbReference>
<dbReference type="InterPro" id="IPR050832">
    <property type="entry name" value="Bact_Acetyltransf"/>
</dbReference>
<dbReference type="SUPFAM" id="SSF55729">
    <property type="entry name" value="Acyl-CoA N-acyltransferases (Nat)"/>
    <property type="match status" value="1"/>
</dbReference>
<dbReference type="Pfam" id="PF00583">
    <property type="entry name" value="Acetyltransf_1"/>
    <property type="match status" value="1"/>
</dbReference>
<feature type="domain" description="N-acetyltransferase" evidence="3">
    <location>
        <begin position="6"/>
        <end position="158"/>
    </location>
</feature>
<evidence type="ECO:0000313" key="4">
    <source>
        <dbReference type="EMBL" id="MET4570663.1"/>
    </source>
</evidence>
<evidence type="ECO:0000256" key="2">
    <source>
        <dbReference type="ARBA" id="ARBA00023315"/>
    </source>
</evidence>
<dbReference type="InterPro" id="IPR016181">
    <property type="entry name" value="Acyl_CoA_acyltransferase"/>
</dbReference>
<dbReference type="PANTHER" id="PTHR43877">
    <property type="entry name" value="AMINOALKYLPHOSPHONATE N-ACETYLTRANSFERASE-RELATED-RELATED"/>
    <property type="match status" value="1"/>
</dbReference>
<dbReference type="InterPro" id="IPR000182">
    <property type="entry name" value="GNAT_dom"/>
</dbReference>
<reference evidence="4 5" key="1">
    <citation type="submission" date="2024-06" db="EMBL/GenBank/DDBJ databases">
        <title>Sorghum-associated microbial communities from plants grown in Nebraska, USA.</title>
        <authorList>
            <person name="Schachtman D."/>
        </authorList>
    </citation>
    <scope>NUCLEOTIDE SEQUENCE [LARGE SCALE GENOMIC DNA]</scope>
    <source>
        <strain evidence="4 5">1757</strain>
    </source>
</reference>
<keyword evidence="5" id="KW-1185">Reference proteome</keyword>
<keyword evidence="1" id="KW-0808">Transferase</keyword>